<evidence type="ECO:0000313" key="1">
    <source>
        <dbReference type="EMBL" id="QLH07267.1"/>
    </source>
</evidence>
<organism evidence="1 2">
    <name type="scientific">Nitrosopumilus ureiphilus</name>
    <dbReference type="NCBI Taxonomy" id="1470067"/>
    <lineage>
        <taxon>Archaea</taxon>
        <taxon>Nitrososphaerota</taxon>
        <taxon>Nitrososphaeria</taxon>
        <taxon>Nitrosopumilales</taxon>
        <taxon>Nitrosopumilaceae</taxon>
        <taxon>Nitrosopumilus</taxon>
    </lineage>
</organism>
<accession>A0A7D5M846</accession>
<dbReference type="KEGG" id="nue:C5F50_09385"/>
<gene>
    <name evidence="1" type="ORF">C5F50_09385</name>
</gene>
<keyword evidence="2" id="KW-1185">Reference proteome</keyword>
<dbReference type="Proteomes" id="UP000509478">
    <property type="component" value="Chromosome"/>
</dbReference>
<evidence type="ECO:0000313" key="2">
    <source>
        <dbReference type="Proteomes" id="UP000509478"/>
    </source>
</evidence>
<dbReference type="EMBL" id="CP026995">
    <property type="protein sequence ID" value="QLH07267.1"/>
    <property type="molecule type" value="Genomic_DNA"/>
</dbReference>
<dbReference type="AlphaFoldDB" id="A0A7D5M846"/>
<protein>
    <recommendedName>
        <fullName evidence="3">AbrB/MazE/SpoVT family DNA-binding domain-containing protein</fullName>
    </recommendedName>
</protein>
<evidence type="ECO:0008006" key="3">
    <source>
        <dbReference type="Google" id="ProtNLM"/>
    </source>
</evidence>
<proteinExistence type="predicted"/>
<sequence>MNQTVSLLTRWKKDETEFPVKLSFDGTNSMTCRIPKPILELLGEPEGIKFVIQGKRIVVTGS</sequence>
<name>A0A7D5M846_9ARCH</name>
<reference evidence="1 2" key="1">
    <citation type="submission" date="2018-02" db="EMBL/GenBank/DDBJ databases">
        <title>Complete genome of Nitrosopumilus ureaphilus PS0.</title>
        <authorList>
            <person name="Qin W."/>
            <person name="Zheng Y."/>
            <person name="Stahl D.A."/>
        </authorList>
    </citation>
    <scope>NUCLEOTIDE SEQUENCE [LARGE SCALE GENOMIC DNA]</scope>
    <source>
        <strain evidence="1 2">PS0</strain>
    </source>
</reference>